<keyword evidence="3" id="KW-1185">Reference proteome</keyword>
<name>A0ABQ8AMZ7_BRANA</name>
<feature type="region of interest" description="Disordered" evidence="1">
    <location>
        <begin position="172"/>
        <end position="191"/>
    </location>
</feature>
<feature type="non-terminal residue" evidence="2">
    <location>
        <position position="436"/>
    </location>
</feature>
<evidence type="ECO:0000313" key="2">
    <source>
        <dbReference type="EMBL" id="KAH0893910.1"/>
    </source>
</evidence>
<dbReference type="EMBL" id="JAGKQM010000013">
    <property type="protein sequence ID" value="KAH0893910.1"/>
    <property type="molecule type" value="Genomic_DNA"/>
</dbReference>
<dbReference type="Proteomes" id="UP000824890">
    <property type="component" value="Unassembled WGS sequence"/>
</dbReference>
<gene>
    <name evidence="2" type="ORF">HID58_056339</name>
</gene>
<organism evidence="2 3">
    <name type="scientific">Brassica napus</name>
    <name type="common">Rape</name>
    <dbReference type="NCBI Taxonomy" id="3708"/>
    <lineage>
        <taxon>Eukaryota</taxon>
        <taxon>Viridiplantae</taxon>
        <taxon>Streptophyta</taxon>
        <taxon>Embryophyta</taxon>
        <taxon>Tracheophyta</taxon>
        <taxon>Spermatophyta</taxon>
        <taxon>Magnoliopsida</taxon>
        <taxon>eudicotyledons</taxon>
        <taxon>Gunneridae</taxon>
        <taxon>Pentapetalae</taxon>
        <taxon>rosids</taxon>
        <taxon>malvids</taxon>
        <taxon>Brassicales</taxon>
        <taxon>Brassicaceae</taxon>
        <taxon>Brassiceae</taxon>
        <taxon>Brassica</taxon>
    </lineage>
</organism>
<sequence length="436" mass="47881">MTDDGGDDSPNPSDQDRTAQEAPDLGVRQNSAGGAGGDSAPEENENSPDQKALEVEGTSPKIWSLMTRNASLSGEGSSKAEVDQTVSNYSLAPESNSWSLVPGQSSPPASPRKLQNTSNDCISPNGFQALQDICEGEIEEDEEDEEAEVADSASLNVGSLPVVVVTNEKTSVTVQRQGGSQRNKGRGAKRGIANSRDLVQALDRVMINSCWISALPNSFVTFESGGVSDHLRMNIQLREVPQGNVKPFKLFNHTASHPRFLEVVDRVGHETVPLFHSRTALQRFQDKLKALKSEMCGLNRNMCGDLPSHVKHAYEGLCAKQTKAMQNPQTSTFEAASDAWEHWHHISGIEEQFYYQKSRVQWLGFGDRNSRFFHKVTQSHNVRNTIRRIVTEDGIILTSPSDIKLEAAAHFENFLNGSPPLTSDVSPDYISDLVDY</sequence>
<feature type="region of interest" description="Disordered" evidence="1">
    <location>
        <begin position="1"/>
        <end position="122"/>
    </location>
</feature>
<evidence type="ECO:0000313" key="3">
    <source>
        <dbReference type="Proteomes" id="UP000824890"/>
    </source>
</evidence>
<evidence type="ECO:0000256" key="1">
    <source>
        <dbReference type="SAM" id="MobiDB-lite"/>
    </source>
</evidence>
<comment type="caution">
    <text evidence="2">The sequence shown here is derived from an EMBL/GenBank/DDBJ whole genome shotgun (WGS) entry which is preliminary data.</text>
</comment>
<feature type="compositionally biased region" description="Polar residues" evidence="1">
    <location>
        <begin position="84"/>
        <end position="122"/>
    </location>
</feature>
<reference evidence="2 3" key="1">
    <citation type="submission" date="2021-05" db="EMBL/GenBank/DDBJ databases">
        <title>Genome Assembly of Synthetic Allotetraploid Brassica napus Reveals Homoeologous Exchanges between Subgenomes.</title>
        <authorList>
            <person name="Davis J.T."/>
        </authorList>
    </citation>
    <scope>NUCLEOTIDE SEQUENCE [LARGE SCALE GENOMIC DNA]</scope>
    <source>
        <strain evidence="3">cv. Da-Ae</strain>
        <tissue evidence="2">Seedling</tissue>
    </source>
</reference>
<feature type="compositionally biased region" description="Polar residues" evidence="1">
    <location>
        <begin position="172"/>
        <end position="182"/>
    </location>
</feature>
<proteinExistence type="predicted"/>
<protein>
    <submittedName>
        <fullName evidence="2">Uncharacterized protein</fullName>
    </submittedName>
</protein>
<feature type="compositionally biased region" description="Polar residues" evidence="1">
    <location>
        <begin position="66"/>
        <end position="76"/>
    </location>
</feature>
<dbReference type="PANTHER" id="PTHR33710">
    <property type="entry name" value="BNAC02G09200D PROTEIN"/>
    <property type="match status" value="1"/>
</dbReference>
<dbReference type="PANTHER" id="PTHR33710:SF79">
    <property type="entry name" value="OS06G0205337 PROTEIN"/>
    <property type="match status" value="1"/>
</dbReference>
<accession>A0ABQ8AMZ7</accession>